<dbReference type="Proteomes" id="UP000038750">
    <property type="component" value="Unassembled WGS sequence"/>
</dbReference>
<gene>
    <name evidence="1" type="ORF">ERS008530_03758</name>
    <name evidence="2" type="ORF">FOC37_04425</name>
</gene>
<evidence type="ECO:0000313" key="2">
    <source>
        <dbReference type="EMBL" id="QGR69680.1"/>
    </source>
</evidence>
<proteinExistence type="predicted"/>
<dbReference type="AlphaFoldDB" id="A0A0T9MSL7"/>
<accession>A0A0T9MSL7</accession>
<evidence type="ECO:0000313" key="1">
    <source>
        <dbReference type="EMBL" id="CNG43589.1"/>
    </source>
</evidence>
<reference evidence="2 4" key="2">
    <citation type="submission" date="2019-11" db="EMBL/GenBank/DDBJ databases">
        <title>FDA dAtabase for Regulatory Grade micrObial Sequences (FDA-ARGOS): Supporting development and validation of Infectious Disease Dx tests.</title>
        <authorList>
            <person name="Patel R."/>
            <person name="Rucinski S."/>
            <person name="Tallon L."/>
            <person name="Sadzewicz L."/>
            <person name="Vavikolanu K."/>
            <person name="Mehta A."/>
            <person name="Aluvathingal J."/>
            <person name="Nadendla S."/>
            <person name="Nandy P."/>
            <person name="Geyer C."/>
            <person name="Yan Y."/>
            <person name="Sichtig H."/>
        </authorList>
    </citation>
    <scope>NUCLEOTIDE SEQUENCE [LARGE SCALE GENOMIC DNA]</scope>
    <source>
        <strain evidence="2 4">FDAARGOS_729</strain>
    </source>
</reference>
<evidence type="ECO:0000313" key="3">
    <source>
        <dbReference type="Proteomes" id="UP000038750"/>
    </source>
</evidence>
<dbReference type="GeneID" id="58045481"/>
<dbReference type="OrthoDB" id="6456362at2"/>
<evidence type="ECO:0000313" key="4">
    <source>
        <dbReference type="Proteomes" id="UP000424966"/>
    </source>
</evidence>
<reference evidence="1 3" key="1">
    <citation type="submission" date="2015-03" db="EMBL/GenBank/DDBJ databases">
        <authorList>
            <person name="Murphy D."/>
        </authorList>
    </citation>
    <scope>NUCLEOTIDE SEQUENCE [LARGE SCALE GENOMIC DNA]</scope>
    <source>
        <strain evidence="1 3">BR165/97</strain>
    </source>
</reference>
<dbReference type="EMBL" id="CPZJ01000018">
    <property type="protein sequence ID" value="CNG43589.1"/>
    <property type="molecule type" value="Genomic_DNA"/>
</dbReference>
<name>A0A0T9MSL7_YERIN</name>
<protein>
    <submittedName>
        <fullName evidence="1">Uncharacterized protein</fullName>
    </submittedName>
</protein>
<sequence length="82" mass="9117">MFKYELNQLVNIAISDEFGEVKGRAEYATHENSYFVHYKAGDGRAVSAWFDESDLAAVEDERYPGCAVYAGCELPDGATVEE</sequence>
<keyword evidence="4" id="KW-1185">Reference proteome</keyword>
<dbReference type="RefSeq" id="WP_050074313.1">
    <property type="nucleotide sequence ID" value="NZ_CP046293.1"/>
</dbReference>
<dbReference type="EMBL" id="CP046294">
    <property type="protein sequence ID" value="QGR69680.1"/>
    <property type="molecule type" value="Genomic_DNA"/>
</dbReference>
<organism evidence="1 3">
    <name type="scientific">Yersinia intermedia</name>
    <dbReference type="NCBI Taxonomy" id="631"/>
    <lineage>
        <taxon>Bacteria</taxon>
        <taxon>Pseudomonadati</taxon>
        <taxon>Pseudomonadota</taxon>
        <taxon>Gammaproteobacteria</taxon>
        <taxon>Enterobacterales</taxon>
        <taxon>Yersiniaceae</taxon>
        <taxon>Yersinia</taxon>
    </lineage>
</organism>
<dbReference type="Proteomes" id="UP000424966">
    <property type="component" value="Chromosome"/>
</dbReference>